<gene>
    <name evidence="3" type="ORF">E0F26_10630</name>
</gene>
<keyword evidence="1" id="KW-0812">Transmembrane</keyword>
<name>A0ABY6Q797_9GAMM</name>
<dbReference type="EMBL" id="CP036501">
    <property type="protein sequence ID" value="UZP75162.1"/>
    <property type="molecule type" value="Genomic_DNA"/>
</dbReference>
<reference evidence="3 4" key="1">
    <citation type="submission" date="2019-02" db="EMBL/GenBank/DDBJ databases">
        <title>Halieaceae_genomes.</title>
        <authorList>
            <person name="Li S.-H."/>
        </authorList>
    </citation>
    <scope>NUCLEOTIDE SEQUENCE [LARGE SCALE GENOMIC DNA]</scope>
    <source>
        <strain evidence="3 4">JH123</strain>
    </source>
</reference>
<feature type="transmembrane region" description="Helical" evidence="1">
    <location>
        <begin position="204"/>
        <end position="221"/>
    </location>
</feature>
<protein>
    <submittedName>
        <fullName evidence="3">HupE/UreJ family protein</fullName>
    </submittedName>
</protein>
<feature type="transmembrane region" description="Helical" evidence="1">
    <location>
        <begin position="175"/>
        <end position="198"/>
    </location>
</feature>
<dbReference type="Pfam" id="PF13795">
    <property type="entry name" value="HupE_UreJ_2"/>
    <property type="match status" value="1"/>
</dbReference>
<evidence type="ECO:0000313" key="3">
    <source>
        <dbReference type="EMBL" id="UZP75162.1"/>
    </source>
</evidence>
<evidence type="ECO:0000313" key="4">
    <source>
        <dbReference type="Proteomes" id="UP001317963"/>
    </source>
</evidence>
<keyword evidence="2" id="KW-0732">Signal</keyword>
<sequence length="325" mass="35198">MMRILVALLILLTPLVTQAHRFAPSALDVRALPNGEISVVWKTPAQATSNVPMLPVLPDECAVVSETPWFPEGTGKVLRQQWQCTGESMEGLPLSVSGLAANQSSAVVSVRPQPGVFFQEVLTISDPVFVVPSQRSLLDTALHYLWLGAEHIAVGIDHLFFVAGLLLLVSWGRRLVYTITAFTVGHSITLALVSLGIVTNPEALIEWLIAVSIWVLAYELSKTQRKSRLWARPWYLAGGFGLLHGMGFAGALAETGLPQMHLPAALLFFNVGIELGQLIFVAFLTLVGAVVTRLSSASWLRVAPVYVLGAVSTFWVLERTGALLS</sequence>
<keyword evidence="1" id="KW-1133">Transmembrane helix</keyword>
<feature type="transmembrane region" description="Helical" evidence="1">
    <location>
        <begin position="233"/>
        <end position="253"/>
    </location>
</feature>
<feature type="transmembrane region" description="Helical" evidence="1">
    <location>
        <begin position="144"/>
        <end position="168"/>
    </location>
</feature>
<evidence type="ECO:0000256" key="2">
    <source>
        <dbReference type="SAM" id="SignalP"/>
    </source>
</evidence>
<dbReference type="InterPro" id="IPR032809">
    <property type="entry name" value="Put_HupE_UreJ"/>
</dbReference>
<feature type="signal peptide" evidence="2">
    <location>
        <begin position="1"/>
        <end position="19"/>
    </location>
</feature>
<evidence type="ECO:0000256" key="1">
    <source>
        <dbReference type="SAM" id="Phobius"/>
    </source>
</evidence>
<feature type="transmembrane region" description="Helical" evidence="1">
    <location>
        <begin position="265"/>
        <end position="291"/>
    </location>
</feature>
<feature type="chain" id="PRO_5045426054" evidence="2">
    <location>
        <begin position="20"/>
        <end position="325"/>
    </location>
</feature>
<keyword evidence="1" id="KW-0472">Membrane</keyword>
<proteinExistence type="predicted"/>
<keyword evidence="4" id="KW-1185">Reference proteome</keyword>
<feature type="transmembrane region" description="Helical" evidence="1">
    <location>
        <begin position="298"/>
        <end position="317"/>
    </location>
</feature>
<dbReference type="Proteomes" id="UP001317963">
    <property type="component" value="Chromosome"/>
</dbReference>
<organism evidence="3 4">
    <name type="scientific">Candidatus Paraluminiphilus aquimaris</name>
    <dbReference type="NCBI Taxonomy" id="2518994"/>
    <lineage>
        <taxon>Bacteria</taxon>
        <taxon>Pseudomonadati</taxon>
        <taxon>Pseudomonadota</taxon>
        <taxon>Gammaproteobacteria</taxon>
        <taxon>Cellvibrionales</taxon>
        <taxon>Halieaceae</taxon>
        <taxon>Candidatus Paraluminiphilus</taxon>
    </lineage>
</organism>
<accession>A0ABY6Q797</accession>